<accession>A0A1I3VTS8</accession>
<dbReference type="SUPFAM" id="SSF52833">
    <property type="entry name" value="Thioredoxin-like"/>
    <property type="match status" value="1"/>
</dbReference>
<name>A0A1I3VTS8_9RHOB</name>
<evidence type="ECO:0000259" key="3">
    <source>
        <dbReference type="PROSITE" id="PS50405"/>
    </source>
</evidence>
<dbReference type="Pfam" id="PF00043">
    <property type="entry name" value="GST_C"/>
    <property type="match status" value="1"/>
</dbReference>
<dbReference type="InterPro" id="IPR010987">
    <property type="entry name" value="Glutathione-S-Trfase_C-like"/>
</dbReference>
<dbReference type="GO" id="GO:0016740">
    <property type="term" value="F:transferase activity"/>
    <property type="evidence" value="ECO:0007669"/>
    <property type="project" value="UniProtKB-KW"/>
</dbReference>
<dbReference type="AlphaFoldDB" id="A0A1I3VTS8"/>
<sequence>MSNSVNHPITKRWPAQFPEKIQLYSFPTPNGVKVSIALEEMGLDYEAHLVTLSDSDVKSPEFLALNPNNKIPAIIDPNGPGGAQIELFESGAILIYLAEKTGKFLSTDSKTRYETLQWLMFQMGGVGPMFGQLGFFYKFAGAKMEDPTARDRYINEAKRLLNVLEQRLEGRDWIMDAYSIADIAIAPWLNALDFYGAKEVLGYNDLKNVPAYVERFYARPAVAKAKNIPPRPE</sequence>
<gene>
    <name evidence="4" type="ORF">SAMN04488138_11722</name>
</gene>
<dbReference type="PANTHER" id="PTHR44051:SF19">
    <property type="entry name" value="DISULFIDE-BOND OXIDOREDUCTASE YFCG"/>
    <property type="match status" value="1"/>
</dbReference>
<dbReference type="Gene3D" id="3.40.30.10">
    <property type="entry name" value="Glutaredoxin"/>
    <property type="match status" value="1"/>
</dbReference>
<proteinExistence type="inferred from homology"/>
<dbReference type="PROSITE" id="PS50404">
    <property type="entry name" value="GST_NTER"/>
    <property type="match status" value="1"/>
</dbReference>
<dbReference type="InterPro" id="IPR004045">
    <property type="entry name" value="Glutathione_S-Trfase_N"/>
</dbReference>
<feature type="domain" description="GST C-terminal" evidence="3">
    <location>
        <begin position="108"/>
        <end position="233"/>
    </location>
</feature>
<dbReference type="InterPro" id="IPR004046">
    <property type="entry name" value="GST_C"/>
</dbReference>
<dbReference type="CDD" id="cd03048">
    <property type="entry name" value="GST_N_Ure2p_like"/>
    <property type="match status" value="1"/>
</dbReference>
<dbReference type="InterPro" id="IPR040079">
    <property type="entry name" value="Glutathione_S-Trfase"/>
</dbReference>
<dbReference type="PROSITE" id="PS50405">
    <property type="entry name" value="GST_CTER"/>
    <property type="match status" value="1"/>
</dbReference>
<dbReference type="SFLD" id="SFLDS00019">
    <property type="entry name" value="Glutathione_Transferase_(cytos"/>
    <property type="match status" value="1"/>
</dbReference>
<dbReference type="Pfam" id="PF02798">
    <property type="entry name" value="GST_N"/>
    <property type="match status" value="1"/>
</dbReference>
<evidence type="ECO:0000256" key="1">
    <source>
        <dbReference type="RuleBase" id="RU003494"/>
    </source>
</evidence>
<organism evidence="4 5">
    <name type="scientific">Celeribacter halophilus</name>
    <dbReference type="NCBI Taxonomy" id="576117"/>
    <lineage>
        <taxon>Bacteria</taxon>
        <taxon>Pseudomonadati</taxon>
        <taxon>Pseudomonadota</taxon>
        <taxon>Alphaproteobacteria</taxon>
        <taxon>Rhodobacterales</taxon>
        <taxon>Roseobacteraceae</taxon>
        <taxon>Celeribacter</taxon>
    </lineage>
</organism>
<dbReference type="GeneID" id="98666560"/>
<protein>
    <submittedName>
        <fullName evidence="4">Glutathione S-transferase</fullName>
    </submittedName>
</protein>
<dbReference type="STRING" id="576117.SAMN04488138_11722"/>
<dbReference type="InterPro" id="IPR036282">
    <property type="entry name" value="Glutathione-S-Trfase_C_sf"/>
</dbReference>
<reference evidence="4 5" key="1">
    <citation type="submission" date="2016-10" db="EMBL/GenBank/DDBJ databases">
        <authorList>
            <person name="de Groot N.N."/>
        </authorList>
    </citation>
    <scope>NUCLEOTIDE SEQUENCE [LARGE SCALE GENOMIC DNA]</scope>
    <source>
        <strain evidence="4 5">CGMCC 1.8891</strain>
    </source>
</reference>
<dbReference type="EMBL" id="FORY01000017">
    <property type="protein sequence ID" value="SFJ97686.1"/>
    <property type="molecule type" value="Genomic_DNA"/>
</dbReference>
<comment type="similarity">
    <text evidence="1">Belongs to the GST superfamily.</text>
</comment>
<dbReference type="PANTHER" id="PTHR44051">
    <property type="entry name" value="GLUTATHIONE S-TRANSFERASE-RELATED"/>
    <property type="match status" value="1"/>
</dbReference>
<evidence type="ECO:0000313" key="5">
    <source>
        <dbReference type="Proteomes" id="UP000183299"/>
    </source>
</evidence>
<dbReference type="OrthoDB" id="9803562at2"/>
<dbReference type="Proteomes" id="UP000183299">
    <property type="component" value="Unassembled WGS sequence"/>
</dbReference>
<dbReference type="RefSeq" id="WP_066602387.1">
    <property type="nucleotide sequence ID" value="NZ_FORY01000017.1"/>
</dbReference>
<dbReference type="SFLD" id="SFLDG01151">
    <property type="entry name" value="Main.2:_Nu-like"/>
    <property type="match status" value="1"/>
</dbReference>
<dbReference type="Gene3D" id="1.20.1050.10">
    <property type="match status" value="1"/>
</dbReference>
<feature type="domain" description="GST N-terminal" evidence="2">
    <location>
        <begin position="18"/>
        <end position="105"/>
    </location>
</feature>
<dbReference type="SFLD" id="SFLDG00358">
    <property type="entry name" value="Main_(cytGST)"/>
    <property type="match status" value="1"/>
</dbReference>
<keyword evidence="5" id="KW-1185">Reference proteome</keyword>
<evidence type="ECO:0000259" key="2">
    <source>
        <dbReference type="PROSITE" id="PS50404"/>
    </source>
</evidence>
<keyword evidence="4" id="KW-0808">Transferase</keyword>
<dbReference type="CDD" id="cd03178">
    <property type="entry name" value="GST_C_Ure2p_like"/>
    <property type="match status" value="1"/>
</dbReference>
<dbReference type="InterPro" id="IPR036249">
    <property type="entry name" value="Thioredoxin-like_sf"/>
</dbReference>
<evidence type="ECO:0000313" key="4">
    <source>
        <dbReference type="EMBL" id="SFJ97686.1"/>
    </source>
</evidence>
<dbReference type="SUPFAM" id="SSF47616">
    <property type="entry name" value="GST C-terminal domain-like"/>
    <property type="match status" value="1"/>
</dbReference>